<dbReference type="EMBL" id="JADGJH010000344">
    <property type="protein sequence ID" value="KAJ3130861.1"/>
    <property type="molecule type" value="Genomic_DNA"/>
</dbReference>
<sequence length="59" mass="6730">MRTHKDPDYKFDLNTPATGQSVDEIKNEAKILLDGALTGGVDEEMFRLHCADFYLKLEK</sequence>
<name>A0AAD5TAM3_9FUNG</name>
<dbReference type="Proteomes" id="UP001211907">
    <property type="component" value="Unassembled WGS sequence"/>
</dbReference>
<keyword evidence="2" id="KW-1185">Reference proteome</keyword>
<accession>A0AAD5TAM3</accession>
<evidence type="ECO:0000313" key="2">
    <source>
        <dbReference type="Proteomes" id="UP001211907"/>
    </source>
</evidence>
<feature type="non-terminal residue" evidence="1">
    <location>
        <position position="1"/>
    </location>
</feature>
<evidence type="ECO:0000313" key="1">
    <source>
        <dbReference type="EMBL" id="KAJ3130861.1"/>
    </source>
</evidence>
<organism evidence="1 2">
    <name type="scientific">Physocladia obscura</name>
    <dbReference type="NCBI Taxonomy" id="109957"/>
    <lineage>
        <taxon>Eukaryota</taxon>
        <taxon>Fungi</taxon>
        <taxon>Fungi incertae sedis</taxon>
        <taxon>Chytridiomycota</taxon>
        <taxon>Chytridiomycota incertae sedis</taxon>
        <taxon>Chytridiomycetes</taxon>
        <taxon>Chytridiales</taxon>
        <taxon>Chytriomycetaceae</taxon>
        <taxon>Physocladia</taxon>
    </lineage>
</organism>
<dbReference type="AlphaFoldDB" id="A0AAD5TAM3"/>
<proteinExistence type="predicted"/>
<reference evidence="1" key="1">
    <citation type="submission" date="2020-05" db="EMBL/GenBank/DDBJ databases">
        <title>Phylogenomic resolution of chytrid fungi.</title>
        <authorList>
            <person name="Stajich J.E."/>
            <person name="Amses K."/>
            <person name="Simmons R."/>
            <person name="Seto K."/>
            <person name="Myers J."/>
            <person name="Bonds A."/>
            <person name="Quandt C.A."/>
            <person name="Barry K."/>
            <person name="Liu P."/>
            <person name="Grigoriev I."/>
            <person name="Longcore J.E."/>
            <person name="James T.Y."/>
        </authorList>
    </citation>
    <scope>NUCLEOTIDE SEQUENCE</scope>
    <source>
        <strain evidence="1">JEL0513</strain>
    </source>
</reference>
<gene>
    <name evidence="1" type="ORF">HK100_007315</name>
</gene>
<comment type="caution">
    <text evidence="1">The sequence shown here is derived from an EMBL/GenBank/DDBJ whole genome shotgun (WGS) entry which is preliminary data.</text>
</comment>
<protein>
    <submittedName>
        <fullName evidence="1">Uncharacterized protein</fullName>
    </submittedName>
</protein>